<keyword evidence="2" id="KW-0964">Secreted</keyword>
<dbReference type="FunFam" id="2.170.130.20:FF:000001">
    <property type="entry name" value="Cysteine-rich secretory protein LCCL domain-containing 1"/>
    <property type="match status" value="2"/>
</dbReference>
<dbReference type="InterPro" id="IPR035940">
    <property type="entry name" value="CAP_sf"/>
</dbReference>
<feature type="domain" description="LCCL" evidence="8">
    <location>
        <begin position="995"/>
        <end position="1097"/>
    </location>
</feature>
<dbReference type="EMBL" id="JAUCMX010000022">
    <property type="protein sequence ID" value="KAK3513889.1"/>
    <property type="molecule type" value="Genomic_DNA"/>
</dbReference>
<keyword evidence="10" id="KW-1185">Reference proteome</keyword>
<dbReference type="InterPro" id="IPR051957">
    <property type="entry name" value="CRISP-LCCL_domain"/>
</dbReference>
<dbReference type="SUPFAM" id="SSF55797">
    <property type="entry name" value="PR-1-like"/>
    <property type="match status" value="4"/>
</dbReference>
<keyword evidence="4" id="KW-0677">Repeat</keyword>
<keyword evidence="5" id="KW-1015">Disulfide bond</keyword>
<reference evidence="9" key="1">
    <citation type="submission" date="2023-06" db="EMBL/GenBank/DDBJ databases">
        <title>Male Hemibagrus guttatus genome.</title>
        <authorList>
            <person name="Bian C."/>
        </authorList>
    </citation>
    <scope>NUCLEOTIDE SEQUENCE</scope>
    <source>
        <strain evidence="9">Male_cb2023</strain>
        <tissue evidence="9">Muscle</tissue>
    </source>
</reference>
<feature type="domain" description="LCCL" evidence="8">
    <location>
        <begin position="894"/>
        <end position="989"/>
    </location>
</feature>
<dbReference type="InterPro" id="IPR001283">
    <property type="entry name" value="CRISP-related"/>
</dbReference>
<dbReference type="PRINTS" id="PR00837">
    <property type="entry name" value="V5TPXLIKE"/>
</dbReference>
<gene>
    <name evidence="9" type="ORF">QTP70_032866</name>
</gene>
<keyword evidence="3 7" id="KW-0732">Signal</keyword>
<dbReference type="PROSITE" id="PS50820">
    <property type="entry name" value="LCCL"/>
    <property type="match status" value="2"/>
</dbReference>
<accession>A0AAE0Q5C2</accession>
<feature type="compositionally biased region" description="Polar residues" evidence="6">
    <location>
        <begin position="201"/>
        <end position="214"/>
    </location>
</feature>
<feature type="region of interest" description="Disordered" evidence="6">
    <location>
        <begin position="839"/>
        <end position="883"/>
    </location>
</feature>
<dbReference type="InterPro" id="IPR018244">
    <property type="entry name" value="Allrgn_V5/Tpx1_CS"/>
</dbReference>
<dbReference type="SMART" id="SM00603">
    <property type="entry name" value="LCCL"/>
    <property type="match status" value="2"/>
</dbReference>
<dbReference type="SMART" id="SM00198">
    <property type="entry name" value="SCP"/>
    <property type="match status" value="2"/>
</dbReference>
<dbReference type="FunFam" id="3.40.33.10:FF:000001">
    <property type="entry name" value="Cysteine-rich secretory protein LCCL domain containing 1"/>
    <property type="match status" value="2"/>
</dbReference>
<evidence type="ECO:0000259" key="8">
    <source>
        <dbReference type="PROSITE" id="PS50820"/>
    </source>
</evidence>
<evidence type="ECO:0000256" key="3">
    <source>
        <dbReference type="ARBA" id="ARBA00022729"/>
    </source>
</evidence>
<feature type="chain" id="PRO_5042005071" description="LCCL domain-containing protein" evidence="7">
    <location>
        <begin position="20"/>
        <end position="1199"/>
    </location>
</feature>
<dbReference type="InterPro" id="IPR004043">
    <property type="entry name" value="LCCL"/>
</dbReference>
<evidence type="ECO:0000256" key="7">
    <source>
        <dbReference type="SAM" id="SignalP"/>
    </source>
</evidence>
<feature type="compositionally biased region" description="Low complexity" evidence="6">
    <location>
        <begin position="854"/>
        <end position="865"/>
    </location>
</feature>
<organism evidence="9 10">
    <name type="scientific">Hemibagrus guttatus</name>
    <dbReference type="NCBI Taxonomy" id="175788"/>
    <lineage>
        <taxon>Eukaryota</taxon>
        <taxon>Metazoa</taxon>
        <taxon>Chordata</taxon>
        <taxon>Craniata</taxon>
        <taxon>Vertebrata</taxon>
        <taxon>Euteleostomi</taxon>
        <taxon>Actinopterygii</taxon>
        <taxon>Neopterygii</taxon>
        <taxon>Teleostei</taxon>
        <taxon>Ostariophysi</taxon>
        <taxon>Siluriformes</taxon>
        <taxon>Bagridae</taxon>
        <taxon>Hemibagrus</taxon>
    </lineage>
</organism>
<evidence type="ECO:0000256" key="6">
    <source>
        <dbReference type="SAM" id="MobiDB-lite"/>
    </source>
</evidence>
<evidence type="ECO:0000256" key="1">
    <source>
        <dbReference type="ARBA" id="ARBA00004613"/>
    </source>
</evidence>
<evidence type="ECO:0000256" key="4">
    <source>
        <dbReference type="ARBA" id="ARBA00022737"/>
    </source>
</evidence>
<comment type="caution">
    <text evidence="9">The sequence shown here is derived from an EMBL/GenBank/DDBJ whole genome shotgun (WGS) entry which is preliminary data.</text>
</comment>
<feature type="compositionally biased region" description="Basic and acidic residues" evidence="6">
    <location>
        <begin position="215"/>
        <end position="224"/>
    </location>
</feature>
<evidence type="ECO:0000313" key="9">
    <source>
        <dbReference type="EMBL" id="KAK3513889.1"/>
    </source>
</evidence>
<name>A0AAE0Q5C2_9TELE</name>
<dbReference type="AlphaFoldDB" id="A0AAE0Q5C2"/>
<dbReference type="Pfam" id="PF03815">
    <property type="entry name" value="LCCL"/>
    <property type="match status" value="2"/>
</dbReference>
<feature type="region of interest" description="Disordered" evidence="6">
    <location>
        <begin position="197"/>
        <end position="224"/>
    </location>
</feature>
<dbReference type="GO" id="GO:0005576">
    <property type="term" value="C:extracellular region"/>
    <property type="evidence" value="ECO:0007669"/>
    <property type="project" value="UniProtKB-SubCell"/>
</dbReference>
<dbReference type="SUPFAM" id="SSF69848">
    <property type="entry name" value="LCCL domain"/>
    <property type="match status" value="2"/>
</dbReference>
<dbReference type="Gene3D" id="2.170.130.20">
    <property type="entry name" value="LCCL-like domain"/>
    <property type="match status" value="2"/>
</dbReference>
<dbReference type="PROSITE" id="PS01010">
    <property type="entry name" value="CRISP_2"/>
    <property type="match status" value="1"/>
</dbReference>
<evidence type="ECO:0000313" key="10">
    <source>
        <dbReference type="Proteomes" id="UP001274896"/>
    </source>
</evidence>
<dbReference type="PANTHER" id="PTHR31331:SF9">
    <property type="entry name" value="CYSTEINE-RICH SECRETORY PROTEIN LCCL DOMAIN-CONTAINING 1"/>
    <property type="match status" value="1"/>
</dbReference>
<evidence type="ECO:0000256" key="5">
    <source>
        <dbReference type="ARBA" id="ARBA00023157"/>
    </source>
</evidence>
<feature type="signal peptide" evidence="7">
    <location>
        <begin position="1"/>
        <end position="19"/>
    </location>
</feature>
<feature type="compositionally biased region" description="Polar residues" evidence="6">
    <location>
        <begin position="872"/>
        <end position="883"/>
    </location>
</feature>
<comment type="subcellular location">
    <subcellularLocation>
        <location evidence="1">Secreted</location>
    </subcellularLocation>
</comment>
<dbReference type="Pfam" id="PF00188">
    <property type="entry name" value="CAP"/>
    <property type="match status" value="2"/>
</dbReference>
<dbReference type="Proteomes" id="UP001274896">
    <property type="component" value="Unassembled WGS sequence"/>
</dbReference>
<dbReference type="Gene3D" id="3.40.33.10">
    <property type="entry name" value="CAP"/>
    <property type="match status" value="2"/>
</dbReference>
<proteinExistence type="predicted"/>
<dbReference type="PANTHER" id="PTHR31331">
    <property type="entry name" value="LCCL DOMAIN PROTEIN (AFU_ORTHOLOGUE AFUA_5G08630)"/>
    <property type="match status" value="1"/>
</dbReference>
<dbReference type="InterPro" id="IPR014044">
    <property type="entry name" value="CAP_dom"/>
</dbReference>
<sequence length="1199" mass="133650">MRNFFMILILFFIASHVSARALKNATDLPTGENMTVTETLDDPVSVSAIKSRRKRYISQSDMLAIVDYHNQVRARVFPPASNMEYMVCVLGMIRCVCMIRSWEIVEPRNLNDSTVAAVLSMIVGGGVWGGNAGGFLLKSTTISTVLIVFSSRLLRLHQTANCSTSCLYTVSSPSLMRPMTVKEASLSLQPSDAVHGEMKQRSSWTRGATQNKNKTQSDADKHEVKLRGKRDYDDLLSCPHYPIQGLAIQDGAIPEPGSDAAAQIQRVHSSGCKVHMLMEFMENRLEIYMVEISGVGSDVWGVIRWGCGIRCVGSDVWDESLARSAESWAATCIWDHGPPYLLRFLGQNLSVRMGNYRSVLQLVKPWYDEVKDYAFPYPQDCNPSCPMRCYGPMCTHYTQMVWGTTNRVGCAIQVCYNMVVWGSVWRQATYLVCDYSPKGNWVGEAPYKRRWLSSPVLLLLYVHCTCAMFIPNATHLEAMMEKYIDKEDSWWESRPRGKRAISHGDMQLILDLHNKLRGQVYPPASNMEYMVRSNNKSYTILSSSSKHRVRSELEVTFVPVSLGEGGVAFVPERGMAFVSEGGVAFVPVNLGEVGVAFVPVNLGQGDMAFMPEGSVVFMPVSLGEGGVAFVPEGGVAFVPVSLDEGGVAFVPEGGVAVVPEGGVVFVPVNLDEGGVALFVWDTELERSAEDWSYACLWQHGPSHLLTQIGQNLGVHWGRERPPTFHVQAWYDEVQHFSFPYPQECNPYCPYRCSGPVCTHYTQLVWATSNKIGCAINMCYNMNVWGMIWAKAVYLVCNYSPPGNWFGHAPYKHGRPCSACPSSYGGGCRDNLCYKDDGSQRYSAPEPEESNYIEPEPSLSHSSPSADHSHTPTQAPTSPQNQGLDRNEIISTEQMSQQVECDVKLRDRCKGTTCNRYECPPGCLYHHGKVMGTGYYDVQSSICGAALHAGIIDDDGGWLDITRVGRRTRFTKSYQNGVQTQAKEQSANAFTVLKVPVKAISCDMTVSEYCPFKKPVTHCPRLLYCPRNCLDSSRGRVIGTRYYADSSSICRAAIHAGVIQNDSGGYLDVMPVDKRRSYRGSQQNRVTSQRLRHMEKVVLRQCLMIRSVCYHHVILRKVPELRREEACIRAVSKFTHRPVPSGRSFYLRHFGYHGYAQTGAVMAVKERLCPVRVRAKPREHGSGPAELAPHPHLPQIKAVT</sequence>
<protein>
    <recommendedName>
        <fullName evidence="8">LCCL domain-containing protein</fullName>
    </recommendedName>
</protein>
<dbReference type="InterPro" id="IPR036609">
    <property type="entry name" value="LCCL_sf"/>
</dbReference>
<feature type="region of interest" description="Disordered" evidence="6">
    <location>
        <begin position="1174"/>
        <end position="1199"/>
    </location>
</feature>
<evidence type="ECO:0000256" key="2">
    <source>
        <dbReference type="ARBA" id="ARBA00022525"/>
    </source>
</evidence>